<dbReference type="Proteomes" id="UP000016649">
    <property type="component" value="Unassembled WGS sequence"/>
</dbReference>
<keyword evidence="5 7" id="KW-0456">Lyase</keyword>
<accession>A0ABN0P026</accession>
<comment type="catalytic activity">
    <reaction evidence="7">
        <text>a peptidoglycan chain = a peptidoglycan chain with N-acetyl-1,6-anhydromuramyl-[peptide] at the reducing end + a peptidoglycan chain with N-acetylglucosamine at the non-reducing end.</text>
        <dbReference type="EC" id="4.2.2.29"/>
    </reaction>
</comment>
<gene>
    <name evidence="7" type="primary">mltG</name>
    <name evidence="8" type="ORF">HMPREF9193_00752</name>
</gene>
<evidence type="ECO:0000256" key="6">
    <source>
        <dbReference type="ARBA" id="ARBA00023316"/>
    </source>
</evidence>
<dbReference type="NCBIfam" id="TIGR00247">
    <property type="entry name" value="endolytic transglycosylase MltG"/>
    <property type="match status" value="1"/>
</dbReference>
<evidence type="ECO:0000256" key="3">
    <source>
        <dbReference type="ARBA" id="ARBA00022989"/>
    </source>
</evidence>
<sequence length="360" mass="39280">MKNKLSALHIVALVSAPVLLSAAAVCILCFFIPKMPFANASAAPEYRIQAASGTTMYAVGKELKKNGIIRSSRFFYLYARLHRTNLKAGIYKVNSAMSISEICALLNSGKQEYISVAIAEGLTLNKTAALLEAKGVTNAQEFKKAAQDPSLLKKFNISAASFEGYLFPDTYNFDPLMKPEKVIDILVHTFFSKIADISELKGKTPEELHKVVILASIVEREYRVKEEAALIASVFTNRLKDNIGLYSCATVEYILTELQGKAHPELIKIEDTKIDNPYNTYKWAGLPPGPISNPGLTALKAAAAPPQTGYYYFRLTDAQKGTHSFSADFGNHKKAGTDILGASGTIRTKKAAGSVQDVQK</sequence>
<evidence type="ECO:0000256" key="5">
    <source>
        <dbReference type="ARBA" id="ARBA00023239"/>
    </source>
</evidence>
<organism evidence="8 9">
    <name type="scientific">Treponema lecithinolyticum ATCC 700332</name>
    <dbReference type="NCBI Taxonomy" id="1321815"/>
    <lineage>
        <taxon>Bacteria</taxon>
        <taxon>Pseudomonadati</taxon>
        <taxon>Spirochaetota</taxon>
        <taxon>Spirochaetia</taxon>
        <taxon>Spirochaetales</taxon>
        <taxon>Treponemataceae</taxon>
        <taxon>Treponema</taxon>
    </lineage>
</organism>
<evidence type="ECO:0000256" key="2">
    <source>
        <dbReference type="ARBA" id="ARBA00022692"/>
    </source>
</evidence>
<keyword evidence="9" id="KW-1185">Reference proteome</keyword>
<reference evidence="8 9" key="1">
    <citation type="submission" date="2013-08" db="EMBL/GenBank/DDBJ databases">
        <authorList>
            <person name="Weinstock G."/>
            <person name="Sodergren E."/>
            <person name="Wylie T."/>
            <person name="Fulton L."/>
            <person name="Fulton R."/>
            <person name="Fronick C."/>
            <person name="O'Laughlin M."/>
            <person name="Godfrey J."/>
            <person name="Miner T."/>
            <person name="Herter B."/>
            <person name="Appelbaum E."/>
            <person name="Cordes M."/>
            <person name="Lek S."/>
            <person name="Wollam A."/>
            <person name="Pepin K.H."/>
            <person name="Palsikar V.B."/>
            <person name="Mitreva M."/>
            <person name="Wilson R.K."/>
        </authorList>
    </citation>
    <scope>NUCLEOTIDE SEQUENCE [LARGE SCALE GENOMIC DNA]</scope>
    <source>
        <strain evidence="8 9">ATCC 700332</strain>
    </source>
</reference>
<keyword evidence="2 7" id="KW-0812">Transmembrane</keyword>
<name>A0ABN0P026_TRELE</name>
<dbReference type="PANTHER" id="PTHR30518:SF2">
    <property type="entry name" value="ENDOLYTIC MUREIN TRANSGLYCOSYLASE"/>
    <property type="match status" value="1"/>
</dbReference>
<dbReference type="Pfam" id="PF02618">
    <property type="entry name" value="YceG"/>
    <property type="match status" value="1"/>
</dbReference>
<protein>
    <recommendedName>
        <fullName evidence="7">Endolytic murein transglycosylase</fullName>
        <ecNumber evidence="7">4.2.2.29</ecNumber>
    </recommendedName>
    <alternativeName>
        <fullName evidence="7">Peptidoglycan lytic transglycosylase</fullName>
    </alternativeName>
    <alternativeName>
        <fullName evidence="7">Peptidoglycan polymerization terminase</fullName>
    </alternativeName>
</protein>
<evidence type="ECO:0000313" key="8">
    <source>
        <dbReference type="EMBL" id="ERJ93661.1"/>
    </source>
</evidence>
<evidence type="ECO:0000256" key="4">
    <source>
        <dbReference type="ARBA" id="ARBA00023136"/>
    </source>
</evidence>
<feature type="site" description="Important for catalytic activity" evidence="7">
    <location>
        <position position="221"/>
    </location>
</feature>
<evidence type="ECO:0000256" key="7">
    <source>
        <dbReference type="HAMAP-Rule" id="MF_02065"/>
    </source>
</evidence>
<dbReference type="PANTHER" id="PTHR30518">
    <property type="entry name" value="ENDOLYTIC MUREIN TRANSGLYCOSYLASE"/>
    <property type="match status" value="1"/>
</dbReference>
<dbReference type="RefSeq" id="WP_021686974.1">
    <property type="nucleotide sequence ID" value="NZ_KI260564.1"/>
</dbReference>
<comment type="similarity">
    <text evidence="7">Belongs to the transglycosylase MltG family.</text>
</comment>
<dbReference type="HAMAP" id="MF_02065">
    <property type="entry name" value="MltG"/>
    <property type="match status" value="1"/>
</dbReference>
<keyword evidence="4 7" id="KW-0472">Membrane</keyword>
<dbReference type="EC" id="4.2.2.29" evidence="7"/>
<dbReference type="Gene3D" id="3.30.1490.480">
    <property type="entry name" value="Endolytic murein transglycosylase"/>
    <property type="match status" value="1"/>
</dbReference>
<proteinExistence type="inferred from homology"/>
<comment type="caution">
    <text evidence="8">The sequence shown here is derived from an EMBL/GenBank/DDBJ whole genome shotgun (WGS) entry which is preliminary data.</text>
</comment>
<comment type="function">
    <text evidence="7">Functions as a peptidoglycan terminase that cleaves nascent peptidoglycan strands endolytically to terminate their elongation.</text>
</comment>
<keyword evidence="1 7" id="KW-1003">Cell membrane</keyword>
<keyword evidence="6 7" id="KW-0961">Cell wall biogenesis/degradation</keyword>
<evidence type="ECO:0000313" key="9">
    <source>
        <dbReference type="Proteomes" id="UP000016649"/>
    </source>
</evidence>
<dbReference type="EMBL" id="AWVH01000023">
    <property type="protein sequence ID" value="ERJ93661.1"/>
    <property type="molecule type" value="Genomic_DNA"/>
</dbReference>
<evidence type="ECO:0000256" key="1">
    <source>
        <dbReference type="ARBA" id="ARBA00022475"/>
    </source>
</evidence>
<dbReference type="InterPro" id="IPR003770">
    <property type="entry name" value="MLTG-like"/>
</dbReference>
<keyword evidence="3 7" id="KW-1133">Transmembrane helix</keyword>
<dbReference type="CDD" id="cd08010">
    <property type="entry name" value="MltG_like"/>
    <property type="match status" value="1"/>
</dbReference>